<dbReference type="OrthoDB" id="4705985at2"/>
<accession>A0A1A3PAV3</accession>
<protein>
    <recommendedName>
        <fullName evidence="6">PPE family protein</fullName>
    </recommendedName>
</protein>
<evidence type="ECO:0000259" key="3">
    <source>
        <dbReference type="Pfam" id="PF12484"/>
    </source>
</evidence>
<reference evidence="4 5" key="1">
    <citation type="submission" date="2016-06" db="EMBL/GenBank/DDBJ databases">
        <authorList>
            <person name="Kjaerup R.B."/>
            <person name="Dalgaard T.S."/>
            <person name="Juul-Madsen H.R."/>
        </authorList>
    </citation>
    <scope>NUCLEOTIDE SEQUENCE [LARGE SCALE GENOMIC DNA]</scope>
    <source>
        <strain evidence="4 5">1165133.8</strain>
    </source>
</reference>
<dbReference type="PANTHER" id="PTHR46766">
    <property type="entry name" value="GLUTAMINE-RICH PROTEIN 2"/>
    <property type="match status" value="1"/>
</dbReference>
<dbReference type="AlphaFoldDB" id="A0A1A3PAV3"/>
<comment type="similarity">
    <text evidence="1">Belongs to the mycobacterial PPE family.</text>
</comment>
<comment type="caution">
    <text evidence="4">The sequence shown here is derived from an EMBL/GenBank/DDBJ whole genome shotgun (WGS) entry which is preliminary data.</text>
</comment>
<gene>
    <name evidence="4" type="ORF">A5634_17860</name>
</gene>
<evidence type="ECO:0008006" key="6">
    <source>
        <dbReference type="Google" id="ProtNLM"/>
    </source>
</evidence>
<dbReference type="InterPro" id="IPR000030">
    <property type="entry name" value="PPE_dom"/>
</dbReference>
<dbReference type="FunFam" id="1.20.1260.20:FF:000001">
    <property type="entry name" value="PPE family protein PPE41"/>
    <property type="match status" value="1"/>
</dbReference>
<dbReference type="GO" id="GO:0052572">
    <property type="term" value="P:response to host immune response"/>
    <property type="evidence" value="ECO:0007669"/>
    <property type="project" value="TreeGrafter"/>
</dbReference>
<organism evidence="4 5">
    <name type="scientific">Mycobacterium asiaticum</name>
    <dbReference type="NCBI Taxonomy" id="1790"/>
    <lineage>
        <taxon>Bacteria</taxon>
        <taxon>Bacillati</taxon>
        <taxon>Actinomycetota</taxon>
        <taxon>Actinomycetes</taxon>
        <taxon>Mycobacteriales</taxon>
        <taxon>Mycobacteriaceae</taxon>
        <taxon>Mycobacterium</taxon>
    </lineage>
</organism>
<sequence length="373" mass="36292">MSAVLDFAALPPEINSARMYTGSGAGPMLVAASAWKGLAAELRATALSYEGVLSALTGEEWFGPASASMAAAASPYVAWMNVTAAQAEQTSAQAEAAAGAFEAAFAATVAPPQVAANRAQLAALIATNVLGQNTPAIAATEAQYLEMWAQDAVAMYGYAASSSVATELSPFAGPRAITSASGLSAQQGTLSELMAAVPGALQGLSGSGGTGWQGFIETWGPNANVWNTITSTGLFTPGSTIGTLSSLFGASAMSDVAGAAQDVAPGAIAAAGPLGASGGLRGATAGIAAGMVGNAGTVGKLSVPPAWTAAAPADGLLRSALGGTPMVAPEPAAAGPAGMPGVPMGNVGGQPFGRAVPQYGFRPLVVARPPAAG</sequence>
<dbReference type="Pfam" id="PF00823">
    <property type="entry name" value="PPE"/>
    <property type="match status" value="1"/>
</dbReference>
<feature type="domain" description="PPE family C-terminal" evidence="3">
    <location>
        <begin position="290"/>
        <end position="369"/>
    </location>
</feature>
<evidence type="ECO:0000313" key="4">
    <source>
        <dbReference type="EMBL" id="OBK29727.1"/>
    </source>
</evidence>
<dbReference type="EMBL" id="LZLS01000045">
    <property type="protein sequence ID" value="OBK29727.1"/>
    <property type="molecule type" value="Genomic_DNA"/>
</dbReference>
<dbReference type="PANTHER" id="PTHR46766:SF1">
    <property type="entry name" value="GLUTAMINE-RICH PROTEIN 2"/>
    <property type="match status" value="1"/>
</dbReference>
<dbReference type="InterPro" id="IPR038332">
    <property type="entry name" value="PPE_sf"/>
</dbReference>
<dbReference type="Pfam" id="PF12484">
    <property type="entry name" value="PPE-SVP"/>
    <property type="match status" value="1"/>
</dbReference>
<feature type="domain" description="PPE" evidence="2">
    <location>
        <begin position="6"/>
        <end position="168"/>
    </location>
</feature>
<dbReference type="InterPro" id="IPR022171">
    <property type="entry name" value="PPE_C"/>
</dbReference>
<evidence type="ECO:0000259" key="2">
    <source>
        <dbReference type="Pfam" id="PF00823"/>
    </source>
</evidence>
<dbReference type="RefSeq" id="WP_065143004.1">
    <property type="nucleotide sequence ID" value="NZ_LZLS01000045.1"/>
</dbReference>
<proteinExistence type="inferred from homology"/>
<name>A0A1A3PAV3_MYCAS</name>
<dbReference type="Gene3D" id="1.20.1260.20">
    <property type="entry name" value="PPE superfamily"/>
    <property type="match status" value="1"/>
</dbReference>
<evidence type="ECO:0000313" key="5">
    <source>
        <dbReference type="Proteomes" id="UP000093928"/>
    </source>
</evidence>
<dbReference type="Proteomes" id="UP000093928">
    <property type="component" value="Unassembled WGS sequence"/>
</dbReference>
<evidence type="ECO:0000256" key="1">
    <source>
        <dbReference type="ARBA" id="ARBA00010652"/>
    </source>
</evidence>
<dbReference type="SUPFAM" id="SSF140459">
    <property type="entry name" value="PE/PPE dimer-like"/>
    <property type="match status" value="1"/>
</dbReference>